<keyword evidence="2" id="KW-1185">Reference proteome</keyword>
<sequence length="826" mass="95863">MNNKNDYFRIKRAIKYKKILKLSISLLLIFLLCSCNKGKGNVDGDIAVVNDGDSISEDTAYSNSDEVLTKVQDEIKTSTGLDNIEVSELFSIDNTYYVKVKIHDLMLHYEYIKAGEDQYDAVTAYTDRELSNIEEKISGDYYEIWRYENGDLKRILYNMEDVVHRQDDDKIIIDGAYNSYIIKLGTDNKGKEKILYECYYTDILNSDNGDFTCYINDFFSACVVDNKDNKIILNKYIDFDNEFSNENFMLDINRAYFPKRMQVVETGWIKNSNMAFFACYDMSHVFFVIDIDKKIVSQPNFTTGRGYEGFIDKDNGYIVSGDTYYALDTDTYMMEHMEKQYHYFYLINLYTSEKFEIAKTIRTKIEFKKEDEKTISYTASSGERIKADISDMIGKDSTYIKKGFKDALSSELSTDEADNIKLIKFNDIAYAVVDNGKNKSLIKYTENNKVNIIADKLDDINFSELGKYISLYNGNGDIIVLDSSGNKYLEDNVFNYISNNDTSNSKNQEDNNVELGVTVWGKSNDRLYILTKKDDMLRNIFEVNLADNSIRDLAYDIDCRYENIYIDISEGYAVYSTFPGHIFYSYDGEVNDDVCLYVKYFYPDEKVEIARAKGESINFYIFGNELEYYCRENDDVRGTYELDGDRPSNISQGDTSQQLLLNGISLTNDIIRSVYRREGNYTYEALLYAFAVNDDENNLYKGYFPFEEGKGFIFSLDKSKEVLLQVFGEKEYSFKDVFDYNKETDIYYRNLDFGWNTAYIAENTTADIIDDKLYTKFELINLWYDVEGDPVPTAIAECEITYSINKSNDKTYLQFESMETLSKLVN</sequence>
<dbReference type="RefSeq" id="WP_179239312.1">
    <property type="nucleotide sequence ID" value="NZ_JACBNQ010000024.1"/>
</dbReference>
<gene>
    <name evidence="1" type="ORF">HZF24_15715</name>
</gene>
<dbReference type="Proteomes" id="UP000611629">
    <property type="component" value="Unassembled WGS sequence"/>
</dbReference>
<dbReference type="AlphaFoldDB" id="A0A974GY02"/>
<accession>A0A974GY02</accession>
<name>A0A974GY02_SEDHY</name>
<reference evidence="1" key="1">
    <citation type="submission" date="2020-07" db="EMBL/GenBank/DDBJ databases">
        <title>Genomic analysis of a strain of Sedimentibacter Hydroxybenzoicus DSM7310.</title>
        <authorList>
            <person name="Ma S."/>
        </authorList>
    </citation>
    <scope>NUCLEOTIDE SEQUENCE</scope>
    <source>
        <strain evidence="1">DSM 7310</strain>
    </source>
</reference>
<organism evidence="1 2">
    <name type="scientific">Sedimentibacter hydroxybenzoicus DSM 7310</name>
    <dbReference type="NCBI Taxonomy" id="1123245"/>
    <lineage>
        <taxon>Bacteria</taxon>
        <taxon>Bacillati</taxon>
        <taxon>Bacillota</taxon>
        <taxon>Tissierellia</taxon>
        <taxon>Sedimentibacter</taxon>
    </lineage>
</organism>
<protein>
    <submittedName>
        <fullName evidence="1">Uncharacterized protein</fullName>
    </submittedName>
</protein>
<proteinExistence type="predicted"/>
<evidence type="ECO:0000313" key="1">
    <source>
        <dbReference type="EMBL" id="NYB75595.1"/>
    </source>
</evidence>
<evidence type="ECO:0000313" key="2">
    <source>
        <dbReference type="Proteomes" id="UP000611629"/>
    </source>
</evidence>
<dbReference type="EMBL" id="JACBNQ010000024">
    <property type="protein sequence ID" value="NYB75595.1"/>
    <property type="molecule type" value="Genomic_DNA"/>
</dbReference>
<dbReference type="PROSITE" id="PS51257">
    <property type="entry name" value="PROKAR_LIPOPROTEIN"/>
    <property type="match status" value="1"/>
</dbReference>
<comment type="caution">
    <text evidence="1">The sequence shown here is derived from an EMBL/GenBank/DDBJ whole genome shotgun (WGS) entry which is preliminary data.</text>
</comment>